<dbReference type="InterPro" id="IPR021115">
    <property type="entry name" value="Pyridoxal-P_BS"/>
</dbReference>
<dbReference type="GO" id="GO:0006520">
    <property type="term" value="P:amino acid metabolic process"/>
    <property type="evidence" value="ECO:0007669"/>
    <property type="project" value="InterPro"/>
</dbReference>
<dbReference type="CDD" id="cd06450">
    <property type="entry name" value="DOPA_deC_like"/>
    <property type="match status" value="1"/>
</dbReference>
<evidence type="ECO:0008006" key="9">
    <source>
        <dbReference type="Google" id="ProtNLM"/>
    </source>
</evidence>
<proteinExistence type="inferred from homology"/>
<sequence>MDAQSFREFGKAAIDYLADYLENVRDKQVLPNVEPGYMRKLLPEEAPEEPEDWREVLKDMDRAIMPGLTHWHSPHFHAFYPTANSYPGIVGEMMSAGLGTIGFTWMSSPASTELEVITLDWLGKMIGLPPQFLSCSPGYGGGVLQGSASEATLLCLLVARERYVQRLHEKNPSLTEQELRATKAKLVAYASDQSNSSVEKAGILGSVPMRLIPADEKFQMSGSNLRAAIEADLKEGLVPCIVISTLGTTPTCANDPLREIAAVCSEFGIWHHVDAAYSGAALICPEYRYICEGIELADSFNFNPHKWMLVNFDCSALWVKDSRELVAAMSVDRAYLVHTQQDAGMPDYRNWQIPLGRRFRALKLWFVLRIYGVKKLQEYIRAQCKLATDFEMLLRGDDRFEIFTPAHMGLVTFRLKGPNENTNKLMANLQKSKKIYVVGAEVGGKAMIRFAICSRFTTFSDVEFAWNEMVNQTDKVFLTLPENATNGHF</sequence>
<keyword evidence="3 5" id="KW-0663">Pyridoxal phosphate</keyword>
<comment type="caution">
    <text evidence="7">The sequence shown here is derived from an EMBL/GenBank/DDBJ whole genome shotgun (WGS) entry which is preliminary data.</text>
</comment>
<dbReference type="GO" id="GO:0006584">
    <property type="term" value="P:catecholamine metabolic process"/>
    <property type="evidence" value="ECO:0007669"/>
    <property type="project" value="TreeGrafter"/>
</dbReference>
<evidence type="ECO:0000313" key="7">
    <source>
        <dbReference type="EMBL" id="CAB3366522.1"/>
    </source>
</evidence>
<dbReference type="SUPFAM" id="SSF53383">
    <property type="entry name" value="PLP-dependent transferases"/>
    <property type="match status" value="1"/>
</dbReference>
<name>A0A8S1C6S3_9INSE</name>
<reference evidence="7 8" key="1">
    <citation type="submission" date="2020-04" db="EMBL/GenBank/DDBJ databases">
        <authorList>
            <person name="Alioto T."/>
            <person name="Alioto T."/>
            <person name="Gomez Garrido J."/>
        </authorList>
    </citation>
    <scope>NUCLEOTIDE SEQUENCE [LARGE SCALE GENOMIC DNA]</scope>
</reference>
<keyword evidence="8" id="KW-1185">Reference proteome</keyword>
<evidence type="ECO:0000313" key="8">
    <source>
        <dbReference type="Proteomes" id="UP000494165"/>
    </source>
</evidence>
<dbReference type="PRINTS" id="PR00800">
    <property type="entry name" value="YHDCRBOXLASE"/>
</dbReference>
<accession>A0A8S1C6S3</accession>
<dbReference type="InterPro" id="IPR015424">
    <property type="entry name" value="PyrdxlP-dep_Trfase"/>
</dbReference>
<dbReference type="FunFam" id="1.20.1340.10:FF:000001">
    <property type="entry name" value="Histidine decarboxylase"/>
    <property type="match status" value="1"/>
</dbReference>
<protein>
    <recommendedName>
        <fullName evidence="9">Aromatic-L-amino-acid decarboxylase</fullName>
    </recommendedName>
</protein>
<dbReference type="Gene3D" id="3.40.640.10">
    <property type="entry name" value="Type I PLP-dependent aspartate aminotransferase-like (Major domain)"/>
    <property type="match status" value="1"/>
</dbReference>
<dbReference type="Proteomes" id="UP000494165">
    <property type="component" value="Unassembled WGS sequence"/>
</dbReference>
<evidence type="ECO:0000256" key="5">
    <source>
        <dbReference type="PIRSR" id="PIRSR602129-50"/>
    </source>
</evidence>
<dbReference type="Pfam" id="PF00282">
    <property type="entry name" value="Pyridoxal_deC"/>
    <property type="match status" value="1"/>
</dbReference>
<dbReference type="Gene3D" id="3.90.1150.10">
    <property type="entry name" value="Aspartate Aminotransferase, domain 1"/>
    <property type="match status" value="1"/>
</dbReference>
<evidence type="ECO:0000256" key="4">
    <source>
        <dbReference type="ARBA" id="ARBA00023239"/>
    </source>
</evidence>
<dbReference type="GO" id="GO:0019752">
    <property type="term" value="P:carboxylic acid metabolic process"/>
    <property type="evidence" value="ECO:0007669"/>
    <property type="project" value="InterPro"/>
</dbReference>
<dbReference type="FunFam" id="3.40.640.10:FF:000025">
    <property type="entry name" value="Histidine decarboxylase"/>
    <property type="match status" value="1"/>
</dbReference>
<dbReference type="InterPro" id="IPR010977">
    <property type="entry name" value="Aromatic_deC"/>
</dbReference>
<comment type="similarity">
    <text evidence="2 6">Belongs to the group II decarboxylase family.</text>
</comment>
<dbReference type="EMBL" id="CADEPI010000025">
    <property type="protein sequence ID" value="CAB3366522.1"/>
    <property type="molecule type" value="Genomic_DNA"/>
</dbReference>
<dbReference type="OrthoDB" id="639767at2759"/>
<dbReference type="GO" id="GO:0030170">
    <property type="term" value="F:pyridoxal phosphate binding"/>
    <property type="evidence" value="ECO:0007669"/>
    <property type="project" value="InterPro"/>
</dbReference>
<organism evidence="7 8">
    <name type="scientific">Cloeon dipterum</name>
    <dbReference type="NCBI Taxonomy" id="197152"/>
    <lineage>
        <taxon>Eukaryota</taxon>
        <taxon>Metazoa</taxon>
        <taxon>Ecdysozoa</taxon>
        <taxon>Arthropoda</taxon>
        <taxon>Hexapoda</taxon>
        <taxon>Insecta</taxon>
        <taxon>Pterygota</taxon>
        <taxon>Palaeoptera</taxon>
        <taxon>Ephemeroptera</taxon>
        <taxon>Pisciforma</taxon>
        <taxon>Baetidae</taxon>
        <taxon>Cloeon</taxon>
    </lineage>
</organism>
<evidence type="ECO:0000256" key="1">
    <source>
        <dbReference type="ARBA" id="ARBA00001933"/>
    </source>
</evidence>
<comment type="cofactor">
    <cofactor evidence="1 5 6">
        <name>pyridoxal 5'-phosphate</name>
        <dbReference type="ChEBI" id="CHEBI:597326"/>
    </cofactor>
</comment>
<gene>
    <name evidence="7" type="ORF">CLODIP_2_CD00068</name>
</gene>
<evidence type="ECO:0000256" key="3">
    <source>
        <dbReference type="ARBA" id="ARBA00022898"/>
    </source>
</evidence>
<dbReference type="PROSITE" id="PS00392">
    <property type="entry name" value="DDC_GAD_HDC_YDC"/>
    <property type="match status" value="1"/>
</dbReference>
<dbReference type="Gene3D" id="1.20.1340.10">
    <property type="entry name" value="dopa decarboxylase, N-terminal domain"/>
    <property type="match status" value="1"/>
</dbReference>
<dbReference type="InterPro" id="IPR002129">
    <property type="entry name" value="PyrdxlP-dep_de-COase"/>
</dbReference>
<dbReference type="PANTHER" id="PTHR11999">
    <property type="entry name" value="GROUP II PYRIDOXAL-5-PHOSPHATE DECARBOXYLASE"/>
    <property type="match status" value="1"/>
</dbReference>
<keyword evidence="4 6" id="KW-0456">Lyase</keyword>
<feature type="modified residue" description="N6-(pyridoxal phosphate)lysine" evidence="5">
    <location>
        <position position="306"/>
    </location>
</feature>
<dbReference type="GO" id="GO:0005737">
    <property type="term" value="C:cytoplasm"/>
    <property type="evidence" value="ECO:0007669"/>
    <property type="project" value="TreeGrafter"/>
</dbReference>
<dbReference type="PANTHER" id="PTHR11999:SF60">
    <property type="entry name" value="3,4-DIHYDROXYPHENYLACETALDEHYDE SYNTHASE"/>
    <property type="match status" value="1"/>
</dbReference>
<dbReference type="AlphaFoldDB" id="A0A8S1C6S3"/>
<dbReference type="InterPro" id="IPR015421">
    <property type="entry name" value="PyrdxlP-dep_Trfase_major"/>
</dbReference>
<dbReference type="GO" id="GO:0004058">
    <property type="term" value="F:aromatic-L-amino-acid decarboxylase activity"/>
    <property type="evidence" value="ECO:0007669"/>
    <property type="project" value="TreeGrafter"/>
</dbReference>
<dbReference type="InterPro" id="IPR015422">
    <property type="entry name" value="PyrdxlP-dep_Trfase_small"/>
</dbReference>
<evidence type="ECO:0000256" key="2">
    <source>
        <dbReference type="ARBA" id="ARBA00009533"/>
    </source>
</evidence>
<evidence type="ECO:0000256" key="6">
    <source>
        <dbReference type="RuleBase" id="RU000382"/>
    </source>
</evidence>